<comment type="caution">
    <text evidence="1">The sequence shown here is derived from an EMBL/GenBank/DDBJ whole genome shotgun (WGS) entry which is preliminary data.</text>
</comment>
<dbReference type="OrthoDB" id="9921439at2"/>
<evidence type="ECO:0000313" key="2">
    <source>
        <dbReference type="Proteomes" id="UP000294901"/>
    </source>
</evidence>
<name>A0A4V3C7G1_9ACTN</name>
<gene>
    <name evidence="1" type="ORF">C8E87_1149</name>
</gene>
<evidence type="ECO:0000313" key="1">
    <source>
        <dbReference type="EMBL" id="TDO37518.1"/>
    </source>
</evidence>
<dbReference type="RefSeq" id="WP_133872127.1">
    <property type="nucleotide sequence ID" value="NZ_BOMD01000124.1"/>
</dbReference>
<dbReference type="AlphaFoldDB" id="A0A4V3C7G1"/>
<accession>A0A4V3C7G1</accession>
<keyword evidence="2" id="KW-1185">Reference proteome</keyword>
<dbReference type="Proteomes" id="UP000294901">
    <property type="component" value="Unassembled WGS sequence"/>
</dbReference>
<reference evidence="1 2" key="1">
    <citation type="submission" date="2019-03" db="EMBL/GenBank/DDBJ databases">
        <title>Sequencing the genomes of 1000 actinobacteria strains.</title>
        <authorList>
            <person name="Klenk H.-P."/>
        </authorList>
    </citation>
    <scope>NUCLEOTIDE SEQUENCE [LARGE SCALE GENOMIC DNA]</scope>
    <source>
        <strain evidence="1 2">DSM 43805</strain>
    </source>
</reference>
<dbReference type="EMBL" id="SNWR01000001">
    <property type="protein sequence ID" value="TDO37518.1"/>
    <property type="molecule type" value="Genomic_DNA"/>
</dbReference>
<proteinExistence type="predicted"/>
<protein>
    <submittedName>
        <fullName evidence="1">Uncharacterized protein</fullName>
    </submittedName>
</protein>
<organism evidence="1 2">
    <name type="scientific">Paractinoplanes brasiliensis</name>
    <dbReference type="NCBI Taxonomy" id="52695"/>
    <lineage>
        <taxon>Bacteria</taxon>
        <taxon>Bacillati</taxon>
        <taxon>Actinomycetota</taxon>
        <taxon>Actinomycetes</taxon>
        <taxon>Micromonosporales</taxon>
        <taxon>Micromonosporaceae</taxon>
        <taxon>Paractinoplanes</taxon>
    </lineage>
</organism>
<sequence>MRKPELDEEQRAEAGRVSALIEQLGRADDHSDALPAVRAITRDGLVLGDVLGDYLHRVVSGGQAGTISYWPVLELLRAAGADEERAAAKAQWLRGYSTT</sequence>